<dbReference type="PROSITE" id="PS00629">
    <property type="entry name" value="IMP_1"/>
    <property type="match status" value="1"/>
</dbReference>
<keyword evidence="4 7" id="KW-0479">Metal-binding</keyword>
<dbReference type="PANTHER" id="PTHR20854:SF4">
    <property type="entry name" value="INOSITOL-1-MONOPHOSPHATASE-RELATED"/>
    <property type="match status" value="1"/>
</dbReference>
<name>A0ABV3F4B9_9NOCA</name>
<comment type="catalytic activity">
    <reaction evidence="1 7">
        <text>a myo-inositol phosphate + H2O = myo-inositol + phosphate</text>
        <dbReference type="Rhea" id="RHEA:24056"/>
        <dbReference type="ChEBI" id="CHEBI:15377"/>
        <dbReference type="ChEBI" id="CHEBI:17268"/>
        <dbReference type="ChEBI" id="CHEBI:43474"/>
        <dbReference type="ChEBI" id="CHEBI:84139"/>
        <dbReference type="EC" id="3.1.3.25"/>
    </reaction>
</comment>
<comment type="cofactor">
    <cofactor evidence="2 7">
        <name>Mg(2+)</name>
        <dbReference type="ChEBI" id="CHEBI:18420"/>
    </cofactor>
</comment>
<dbReference type="SUPFAM" id="SSF56655">
    <property type="entry name" value="Carbohydrate phosphatase"/>
    <property type="match status" value="1"/>
</dbReference>
<dbReference type="Pfam" id="PF00459">
    <property type="entry name" value="Inositol_P"/>
    <property type="match status" value="1"/>
</dbReference>
<keyword evidence="6 7" id="KW-0460">Magnesium</keyword>
<keyword evidence="5 7" id="KW-0378">Hydrolase</keyword>
<dbReference type="Proteomes" id="UP001551658">
    <property type="component" value="Unassembled WGS sequence"/>
</dbReference>
<evidence type="ECO:0000256" key="5">
    <source>
        <dbReference type="ARBA" id="ARBA00022801"/>
    </source>
</evidence>
<evidence type="ECO:0000256" key="7">
    <source>
        <dbReference type="RuleBase" id="RU364068"/>
    </source>
</evidence>
<proteinExistence type="inferred from homology"/>
<keyword evidence="9" id="KW-1185">Reference proteome</keyword>
<dbReference type="InterPro" id="IPR020550">
    <property type="entry name" value="Inositol_monophosphatase_CS"/>
</dbReference>
<accession>A0ABV3F4B9</accession>
<sequence>MNDISALLALAREAAAAGAALLTTAGSGAVHSKGDRDFVTELDLEIQETMQRLLRAQAPQIAFRGEESITQSSDFGHAERTWVLDPIDGTSNFIHNIPLCAVSLALVYQGSPIIGVIRAPFLGLEYYATEGQGAYLNDAPISTGRAQHLRDAIISIEDYAVGPGAETKNRTRLAITEALAAVAERVRMLGSAALDLAWAAEGRTDGCIIMSNKQWDMAAGVLIARESGAVVTDSDGSTHDVRSRHTIAANPIISRKLLQLIPTSQQ</sequence>
<dbReference type="PROSITE" id="PS00630">
    <property type="entry name" value="IMP_2"/>
    <property type="match status" value="1"/>
</dbReference>
<reference evidence="8 9" key="1">
    <citation type="submission" date="2024-06" db="EMBL/GenBank/DDBJ databases">
        <title>The Natural Products Discovery Center: Release of the First 8490 Sequenced Strains for Exploring Actinobacteria Biosynthetic Diversity.</title>
        <authorList>
            <person name="Kalkreuter E."/>
            <person name="Kautsar S.A."/>
            <person name="Yang D."/>
            <person name="Bader C.D."/>
            <person name="Teijaro C.N."/>
            <person name="Fluegel L."/>
            <person name="Davis C.M."/>
            <person name="Simpson J.R."/>
            <person name="Lauterbach L."/>
            <person name="Steele A.D."/>
            <person name="Gui C."/>
            <person name="Meng S."/>
            <person name="Li G."/>
            <person name="Viehrig K."/>
            <person name="Ye F."/>
            <person name="Su P."/>
            <person name="Kiefer A.F."/>
            <person name="Nichols A."/>
            <person name="Cepeda A.J."/>
            <person name="Yan W."/>
            <person name="Fan B."/>
            <person name="Jiang Y."/>
            <person name="Adhikari A."/>
            <person name="Zheng C.-J."/>
            <person name="Schuster L."/>
            <person name="Cowan T.M."/>
            <person name="Smanski M.J."/>
            <person name="Chevrette M.G."/>
            <person name="De Carvalho L.P.S."/>
            <person name="Shen B."/>
        </authorList>
    </citation>
    <scope>NUCLEOTIDE SEQUENCE [LARGE SCALE GENOMIC DNA]</scope>
    <source>
        <strain evidence="8 9">NPDC050671</strain>
    </source>
</reference>
<evidence type="ECO:0000256" key="4">
    <source>
        <dbReference type="ARBA" id="ARBA00022723"/>
    </source>
</evidence>
<comment type="similarity">
    <text evidence="3 7">Belongs to the inositol monophosphatase superfamily.</text>
</comment>
<evidence type="ECO:0000313" key="8">
    <source>
        <dbReference type="EMBL" id="MEV0362538.1"/>
    </source>
</evidence>
<evidence type="ECO:0000256" key="6">
    <source>
        <dbReference type="ARBA" id="ARBA00022842"/>
    </source>
</evidence>
<protein>
    <recommendedName>
        <fullName evidence="7">Inositol-1-monophosphatase</fullName>
        <ecNumber evidence="7">3.1.3.25</ecNumber>
    </recommendedName>
</protein>
<dbReference type="PRINTS" id="PR00377">
    <property type="entry name" value="IMPHPHTASES"/>
</dbReference>
<dbReference type="InterPro" id="IPR000760">
    <property type="entry name" value="Inositol_monophosphatase-like"/>
</dbReference>
<dbReference type="RefSeq" id="WP_357975234.1">
    <property type="nucleotide sequence ID" value="NZ_JBFAIH010000003.1"/>
</dbReference>
<comment type="caution">
    <text evidence="8">The sequence shown here is derived from an EMBL/GenBank/DDBJ whole genome shotgun (WGS) entry which is preliminary data.</text>
</comment>
<evidence type="ECO:0000256" key="3">
    <source>
        <dbReference type="ARBA" id="ARBA00009759"/>
    </source>
</evidence>
<evidence type="ECO:0000256" key="1">
    <source>
        <dbReference type="ARBA" id="ARBA00001033"/>
    </source>
</evidence>
<dbReference type="GO" id="GO:0016787">
    <property type="term" value="F:hydrolase activity"/>
    <property type="evidence" value="ECO:0007669"/>
    <property type="project" value="UniProtKB-KW"/>
</dbReference>
<dbReference type="Gene3D" id="3.30.540.10">
    <property type="entry name" value="Fructose-1,6-Bisphosphatase, subunit A, domain 1"/>
    <property type="match status" value="1"/>
</dbReference>
<dbReference type="EC" id="3.1.3.25" evidence="7"/>
<dbReference type="Gene3D" id="3.40.190.80">
    <property type="match status" value="1"/>
</dbReference>
<evidence type="ECO:0000256" key="2">
    <source>
        <dbReference type="ARBA" id="ARBA00001946"/>
    </source>
</evidence>
<dbReference type="InterPro" id="IPR020583">
    <property type="entry name" value="Inositol_monoP_metal-BS"/>
</dbReference>
<organism evidence="8 9">
    <name type="scientific">Nocardia fusca</name>
    <dbReference type="NCBI Taxonomy" id="941183"/>
    <lineage>
        <taxon>Bacteria</taxon>
        <taxon>Bacillati</taxon>
        <taxon>Actinomycetota</taxon>
        <taxon>Actinomycetes</taxon>
        <taxon>Mycobacteriales</taxon>
        <taxon>Nocardiaceae</taxon>
        <taxon>Nocardia</taxon>
    </lineage>
</organism>
<dbReference type="PANTHER" id="PTHR20854">
    <property type="entry name" value="INOSITOL MONOPHOSPHATASE"/>
    <property type="match status" value="1"/>
</dbReference>
<dbReference type="InterPro" id="IPR033942">
    <property type="entry name" value="IMPase"/>
</dbReference>
<dbReference type="CDD" id="cd01639">
    <property type="entry name" value="IMPase"/>
    <property type="match status" value="1"/>
</dbReference>
<gene>
    <name evidence="8" type="ORF">AB0H72_07525</name>
</gene>
<dbReference type="EMBL" id="JBFAIH010000003">
    <property type="protein sequence ID" value="MEV0362538.1"/>
    <property type="molecule type" value="Genomic_DNA"/>
</dbReference>
<evidence type="ECO:0000313" key="9">
    <source>
        <dbReference type="Proteomes" id="UP001551658"/>
    </source>
</evidence>